<gene>
    <name evidence="1" type="ORF">BpHYR1_051781</name>
</gene>
<sequence length="158" mass="16982">MCGHVIVREHGSLGLVGAEQQLVEYVKVKGLLGRDELVVERTKVKFDVLAESGAVVVERCFGVAERLQYLVGLEQDVFDLEGLWSGRCDVGVVADYEVDGTGLAAAAVAANQDGLFALVFDHVPGGRCVLVDVSGPGGHVAYACVVVQVHYFWRVYFG</sequence>
<dbReference type="AlphaFoldDB" id="A0A3M7QAB9"/>
<accession>A0A3M7QAB9</accession>
<proteinExistence type="predicted"/>
<evidence type="ECO:0000313" key="1">
    <source>
        <dbReference type="EMBL" id="RNA08273.1"/>
    </source>
</evidence>
<keyword evidence="2" id="KW-1185">Reference proteome</keyword>
<evidence type="ECO:0000313" key="2">
    <source>
        <dbReference type="Proteomes" id="UP000276133"/>
    </source>
</evidence>
<comment type="caution">
    <text evidence="1">The sequence shown here is derived from an EMBL/GenBank/DDBJ whole genome shotgun (WGS) entry which is preliminary data.</text>
</comment>
<protein>
    <submittedName>
        <fullName evidence="1">Uncharacterized protein</fullName>
    </submittedName>
</protein>
<reference evidence="1 2" key="1">
    <citation type="journal article" date="2018" name="Sci. Rep.">
        <title>Genomic signatures of local adaptation to the degree of environmental predictability in rotifers.</title>
        <authorList>
            <person name="Franch-Gras L."/>
            <person name="Hahn C."/>
            <person name="Garcia-Roger E.M."/>
            <person name="Carmona M.J."/>
            <person name="Serra M."/>
            <person name="Gomez A."/>
        </authorList>
    </citation>
    <scope>NUCLEOTIDE SEQUENCE [LARGE SCALE GENOMIC DNA]</scope>
    <source>
        <strain evidence="1">HYR1</strain>
    </source>
</reference>
<dbReference type="Proteomes" id="UP000276133">
    <property type="component" value="Unassembled WGS sequence"/>
</dbReference>
<organism evidence="1 2">
    <name type="scientific">Brachionus plicatilis</name>
    <name type="common">Marine rotifer</name>
    <name type="synonym">Brachionus muelleri</name>
    <dbReference type="NCBI Taxonomy" id="10195"/>
    <lineage>
        <taxon>Eukaryota</taxon>
        <taxon>Metazoa</taxon>
        <taxon>Spiralia</taxon>
        <taxon>Gnathifera</taxon>
        <taxon>Rotifera</taxon>
        <taxon>Eurotatoria</taxon>
        <taxon>Monogononta</taxon>
        <taxon>Pseudotrocha</taxon>
        <taxon>Ploima</taxon>
        <taxon>Brachionidae</taxon>
        <taxon>Brachionus</taxon>
    </lineage>
</organism>
<dbReference type="EMBL" id="REGN01006791">
    <property type="protein sequence ID" value="RNA08273.1"/>
    <property type="molecule type" value="Genomic_DNA"/>
</dbReference>
<name>A0A3M7QAB9_BRAPC</name>